<organism evidence="1 2">
    <name type="scientific">Streptomyces europaeiscabiei</name>
    <dbReference type="NCBI Taxonomy" id="146819"/>
    <lineage>
        <taxon>Bacteria</taxon>
        <taxon>Bacillati</taxon>
        <taxon>Actinomycetota</taxon>
        <taxon>Actinomycetes</taxon>
        <taxon>Kitasatosporales</taxon>
        <taxon>Streptomycetaceae</taxon>
        <taxon>Streptomyces</taxon>
    </lineage>
</organism>
<accession>A0AAJ2PLS0</accession>
<dbReference type="AlphaFoldDB" id="A0AAJ2PLS0"/>
<comment type="caution">
    <text evidence="1">The sequence shown here is derived from an EMBL/GenBank/DDBJ whole genome shotgun (WGS) entry which is preliminary data.</text>
</comment>
<proteinExistence type="predicted"/>
<reference evidence="1" key="1">
    <citation type="journal article" date="2023" name="Microb. Genom.">
        <title>Mesoterricola silvestris gen. nov., sp. nov., Mesoterricola sediminis sp. nov., Geothrix oryzae sp. nov., Geothrix edaphica sp. nov., Geothrix rubra sp. nov., and Geothrix limicola sp. nov., six novel members of Acidobacteriota isolated from soils.</title>
        <authorList>
            <person name="Weisberg A.J."/>
            <person name="Pearce E."/>
            <person name="Kramer C.G."/>
            <person name="Chang J.H."/>
            <person name="Clarke C.R."/>
        </authorList>
    </citation>
    <scope>NUCLEOTIDE SEQUENCE</scope>
    <source>
        <strain evidence="1">ND06-05F</strain>
    </source>
</reference>
<name>A0AAJ2PLS0_9ACTN</name>
<gene>
    <name evidence="1" type="ORF">PV367_07750</name>
</gene>
<dbReference type="Proteomes" id="UP001273589">
    <property type="component" value="Unassembled WGS sequence"/>
</dbReference>
<dbReference type="RefSeq" id="WP_319690178.1">
    <property type="nucleotide sequence ID" value="NZ_JARAWN010000030.1"/>
</dbReference>
<dbReference type="EMBL" id="JARAWN010000030">
    <property type="protein sequence ID" value="MDX3129694.1"/>
    <property type="molecule type" value="Genomic_DNA"/>
</dbReference>
<sequence length="252" mass="27082">MVLPATGADTRLTVGLGAFGQTVSAAVTARCTHDAGRPRPQGPPPMFVRLGALPDLDLLERDGFNSGPAPDLPSVLRATANSAEPGAAFADGSGSGGDSDAVVSRCASAGTTAVRSFDALFSPLQSRWWDELDALGNRPQVRRALAKVPACLEHRHDLRVNSEDDFFSLVDSRLAKYADDATAFAREDRDLAGAYADCMRPVEAVREPLREELREQFVSENTREIAALRSKLGPSVEELEKRHGVRISFPTP</sequence>
<protein>
    <submittedName>
        <fullName evidence="1">Uncharacterized protein</fullName>
    </submittedName>
</protein>
<evidence type="ECO:0000313" key="2">
    <source>
        <dbReference type="Proteomes" id="UP001273589"/>
    </source>
</evidence>
<evidence type="ECO:0000313" key="1">
    <source>
        <dbReference type="EMBL" id="MDX3129694.1"/>
    </source>
</evidence>